<evidence type="ECO:0000256" key="1">
    <source>
        <dbReference type="ARBA" id="ARBA00004370"/>
    </source>
</evidence>
<accession>G0NFX6</accession>
<dbReference type="PANTHER" id="PTHR12911:SF2">
    <property type="entry name" value="SUN DOMAIN-CONTAINING PROTEIN 1"/>
    <property type="match status" value="1"/>
</dbReference>
<gene>
    <name evidence="6" type="ORF">CAEBREN_00461</name>
</gene>
<dbReference type="eggNOG" id="KOG2687">
    <property type="taxonomic scope" value="Eukaryota"/>
</dbReference>
<dbReference type="GO" id="GO:0043495">
    <property type="term" value="F:protein-membrane adaptor activity"/>
    <property type="evidence" value="ECO:0007669"/>
    <property type="project" value="TreeGrafter"/>
</dbReference>
<dbReference type="Pfam" id="PF07738">
    <property type="entry name" value="Sad1_UNC"/>
    <property type="match status" value="1"/>
</dbReference>
<dbReference type="GO" id="GO:0034993">
    <property type="term" value="C:meiotic nuclear membrane microtubule tethering complex"/>
    <property type="evidence" value="ECO:0007669"/>
    <property type="project" value="TreeGrafter"/>
</dbReference>
<dbReference type="AlphaFoldDB" id="G0NFX6"/>
<evidence type="ECO:0000256" key="3">
    <source>
        <dbReference type="ARBA" id="ARBA00022989"/>
    </source>
</evidence>
<dbReference type="InterPro" id="IPR012919">
    <property type="entry name" value="SUN_dom"/>
</dbReference>
<dbReference type="OMA" id="RESEKIC"/>
<evidence type="ECO:0000256" key="2">
    <source>
        <dbReference type="ARBA" id="ARBA00022692"/>
    </source>
</evidence>
<evidence type="ECO:0000313" key="6">
    <source>
        <dbReference type="EMBL" id="EGT59816.1"/>
    </source>
</evidence>
<evidence type="ECO:0000256" key="4">
    <source>
        <dbReference type="ARBA" id="ARBA00023136"/>
    </source>
</evidence>
<dbReference type="Gene3D" id="2.60.120.260">
    <property type="entry name" value="Galactose-binding domain-like"/>
    <property type="match status" value="1"/>
</dbReference>
<evidence type="ECO:0000313" key="7">
    <source>
        <dbReference type="Proteomes" id="UP000008068"/>
    </source>
</evidence>
<organism evidence="7">
    <name type="scientific">Caenorhabditis brenneri</name>
    <name type="common">Nematode worm</name>
    <dbReference type="NCBI Taxonomy" id="135651"/>
    <lineage>
        <taxon>Eukaryota</taxon>
        <taxon>Metazoa</taxon>
        <taxon>Ecdysozoa</taxon>
        <taxon>Nematoda</taxon>
        <taxon>Chromadorea</taxon>
        <taxon>Rhabditida</taxon>
        <taxon>Rhabditina</taxon>
        <taxon>Rhabditomorpha</taxon>
        <taxon>Rhabditoidea</taxon>
        <taxon>Rhabditidae</taxon>
        <taxon>Peloderinae</taxon>
        <taxon>Caenorhabditis</taxon>
    </lineage>
</organism>
<dbReference type="PANTHER" id="PTHR12911">
    <property type="entry name" value="SAD1/UNC-84-LIKE PROTEIN-RELATED"/>
    <property type="match status" value="1"/>
</dbReference>
<dbReference type="STRING" id="135651.G0NFX6"/>
<dbReference type="InterPro" id="IPR045119">
    <property type="entry name" value="SUN1-5"/>
</dbReference>
<dbReference type="PROSITE" id="PS51469">
    <property type="entry name" value="SUN"/>
    <property type="match status" value="1"/>
</dbReference>
<reference evidence="7" key="1">
    <citation type="submission" date="2011-07" db="EMBL/GenBank/DDBJ databases">
        <authorList>
            <consortium name="Caenorhabditis brenneri Sequencing and Analysis Consortium"/>
            <person name="Wilson R.K."/>
        </authorList>
    </citation>
    <scope>NUCLEOTIDE SEQUENCE [LARGE SCALE GENOMIC DNA]</scope>
    <source>
        <strain evidence="7">PB2801</strain>
    </source>
</reference>
<protein>
    <recommendedName>
        <fullName evidence="5">SUN domain-containing protein</fullName>
    </recommendedName>
</protein>
<dbReference type="Proteomes" id="UP000008068">
    <property type="component" value="Unassembled WGS sequence"/>
</dbReference>
<name>G0NFX6_CAEBE</name>
<evidence type="ECO:0000259" key="5">
    <source>
        <dbReference type="PROSITE" id="PS51469"/>
    </source>
</evidence>
<sequence>MLMLTAGHRGTHQYYTEQDIDCTGCGEGFSEWCKRLYYRIRHYFVLEIVTSVLLVVLLMNSRNNWIRSEETYELISSLRYEIRLLEKQLESCNCSVHEDSTEDISFDFKTTKPPITQSQNGHQDHRTSPIENNQKLETEKINQHHENLRTVSSIPLVNAADYISGARISWLLFSSEPNQMILDRPNPPKNAEWCTETEKPNVTISLSRFIVPVYVSYQHSKWNHIVPNEAPRKYNVVACYDTRCNSWTPLATDCEYNSRNEEQEQTCMIDPTLNEMPIETVQFQFHENHGRNKETCISLLRVYGEPKDKKKNLGELRESEKICEDLAWSYKNWPVLYTMIIFFMRSGTVL</sequence>
<proteinExistence type="predicted"/>
<feature type="domain" description="SUN" evidence="5">
    <location>
        <begin position="126"/>
        <end position="307"/>
    </location>
</feature>
<dbReference type="OrthoDB" id="342281at2759"/>
<dbReference type="InParanoid" id="G0NFX6"/>
<keyword evidence="4" id="KW-0472">Membrane</keyword>
<keyword evidence="2" id="KW-0812">Transmembrane</keyword>
<dbReference type="EMBL" id="GL379878">
    <property type="protein sequence ID" value="EGT59816.1"/>
    <property type="molecule type" value="Genomic_DNA"/>
</dbReference>
<dbReference type="HOGENOM" id="CLU_029733_1_0_1"/>
<keyword evidence="3" id="KW-1133">Transmembrane helix</keyword>
<comment type="subcellular location">
    <subcellularLocation>
        <location evidence="1">Membrane</location>
    </subcellularLocation>
</comment>
<keyword evidence="7" id="KW-1185">Reference proteome</keyword>